<keyword evidence="10" id="KW-0156">Chromatin regulator</keyword>
<dbReference type="SMART" id="SM00542">
    <property type="entry name" value="FYRC"/>
    <property type="match status" value="1"/>
</dbReference>
<dbReference type="GO" id="GO:0003713">
    <property type="term" value="F:transcription coactivator activity"/>
    <property type="evidence" value="ECO:0007669"/>
    <property type="project" value="TreeGrafter"/>
</dbReference>
<evidence type="ECO:0000259" key="18">
    <source>
        <dbReference type="PROSITE" id="PS50280"/>
    </source>
</evidence>
<dbReference type="CDD" id="cd15489">
    <property type="entry name" value="PHD_SF"/>
    <property type="match status" value="1"/>
</dbReference>
<dbReference type="PROSITE" id="PS50280">
    <property type="entry name" value="SET"/>
    <property type="match status" value="1"/>
</dbReference>
<evidence type="ECO:0000313" key="21">
    <source>
        <dbReference type="Proteomes" id="UP000035680"/>
    </source>
</evidence>
<evidence type="ECO:0000256" key="4">
    <source>
        <dbReference type="ARBA" id="ARBA00022679"/>
    </source>
</evidence>
<dbReference type="Gene3D" id="1.10.30.10">
    <property type="entry name" value="High mobility group box domain"/>
    <property type="match status" value="1"/>
</dbReference>
<dbReference type="SUPFAM" id="SSF57903">
    <property type="entry name" value="FYVE/PHD zinc finger"/>
    <property type="match status" value="4"/>
</dbReference>
<dbReference type="InterPro" id="IPR003889">
    <property type="entry name" value="FYrich_C"/>
</dbReference>
<evidence type="ECO:0000259" key="19">
    <source>
        <dbReference type="PROSITE" id="PS50868"/>
    </source>
</evidence>
<proteinExistence type="predicted"/>
<dbReference type="PROSITE" id="PS51805">
    <property type="entry name" value="EPHD"/>
    <property type="match status" value="1"/>
</dbReference>
<feature type="region of interest" description="Disordered" evidence="16">
    <location>
        <begin position="185"/>
        <end position="290"/>
    </location>
</feature>
<evidence type="ECO:0000256" key="16">
    <source>
        <dbReference type="SAM" id="MobiDB-lite"/>
    </source>
</evidence>
<feature type="domain" description="SET" evidence="18">
    <location>
        <begin position="2155"/>
        <end position="2271"/>
    </location>
</feature>
<evidence type="ECO:0000259" key="17">
    <source>
        <dbReference type="PROSITE" id="PS50016"/>
    </source>
</evidence>
<dbReference type="InterPro" id="IPR019787">
    <property type="entry name" value="Znf_PHD-finger"/>
</dbReference>
<evidence type="ECO:0000256" key="9">
    <source>
        <dbReference type="ARBA" id="ARBA00022833"/>
    </source>
</evidence>
<reference evidence="21" key="1">
    <citation type="submission" date="2014-07" db="EMBL/GenBank/DDBJ databases">
        <authorList>
            <person name="Martin A.A"/>
            <person name="De Silva N."/>
        </authorList>
    </citation>
    <scope>NUCLEOTIDE SEQUENCE</scope>
</reference>
<feature type="domain" description="PHD-type" evidence="17">
    <location>
        <begin position="357"/>
        <end position="412"/>
    </location>
</feature>
<keyword evidence="6" id="KW-0479">Metal-binding</keyword>
<dbReference type="SMART" id="SM00508">
    <property type="entry name" value="PostSET"/>
    <property type="match status" value="1"/>
</dbReference>
<evidence type="ECO:0000256" key="14">
    <source>
        <dbReference type="PROSITE-ProRule" id="PRU00146"/>
    </source>
</evidence>
<keyword evidence="21" id="KW-1185">Reference proteome</keyword>
<dbReference type="GO" id="GO:0045944">
    <property type="term" value="P:positive regulation of transcription by RNA polymerase II"/>
    <property type="evidence" value="ECO:0007669"/>
    <property type="project" value="TreeGrafter"/>
</dbReference>
<dbReference type="SMART" id="SM00249">
    <property type="entry name" value="PHD"/>
    <property type="match status" value="5"/>
</dbReference>
<dbReference type="InterPro" id="IPR046341">
    <property type="entry name" value="SET_dom_sf"/>
</dbReference>
<dbReference type="CDD" id="cd15512">
    <property type="entry name" value="PHD4_KMT2C_like"/>
    <property type="match status" value="1"/>
</dbReference>
<dbReference type="Proteomes" id="UP000035680">
    <property type="component" value="Unassembled WGS sequence"/>
</dbReference>
<evidence type="ECO:0000256" key="7">
    <source>
        <dbReference type="ARBA" id="ARBA00022737"/>
    </source>
</evidence>
<evidence type="ECO:0000256" key="2">
    <source>
        <dbReference type="ARBA" id="ARBA00022553"/>
    </source>
</evidence>
<evidence type="ECO:0000256" key="5">
    <source>
        <dbReference type="ARBA" id="ARBA00022691"/>
    </source>
</evidence>
<reference evidence="22" key="2">
    <citation type="submission" date="2015-08" db="UniProtKB">
        <authorList>
            <consortium name="WormBaseParasite"/>
        </authorList>
    </citation>
    <scope>IDENTIFICATION</scope>
</reference>
<keyword evidence="2" id="KW-0597">Phosphoprotein</keyword>
<dbReference type="PROSITE" id="PS51542">
    <property type="entry name" value="FYRN"/>
    <property type="match status" value="1"/>
</dbReference>
<dbReference type="InterPro" id="IPR034732">
    <property type="entry name" value="EPHD"/>
</dbReference>
<dbReference type="STRING" id="75913.A0A0K0FVX8"/>
<feature type="domain" description="PHD-type" evidence="17">
    <location>
        <begin position="409"/>
        <end position="459"/>
    </location>
</feature>
<evidence type="ECO:0000259" key="20">
    <source>
        <dbReference type="PROSITE" id="PS51805"/>
    </source>
</evidence>
<keyword evidence="15" id="KW-0175">Coiled coil</keyword>
<keyword evidence="11" id="KW-0805">Transcription regulation</keyword>
<dbReference type="Pfam" id="PF00628">
    <property type="entry name" value="PHD"/>
    <property type="match status" value="2"/>
</dbReference>
<feature type="coiled-coil region" evidence="15">
    <location>
        <begin position="1340"/>
        <end position="1385"/>
    </location>
</feature>
<dbReference type="CDD" id="cd15513">
    <property type="entry name" value="PHD5_KMT2C_like"/>
    <property type="match status" value="1"/>
</dbReference>
<feature type="domain" description="PHD-type" evidence="20">
    <location>
        <begin position="1749"/>
        <end position="1857"/>
    </location>
</feature>
<dbReference type="SMART" id="SM00317">
    <property type="entry name" value="SET"/>
    <property type="match status" value="1"/>
</dbReference>
<evidence type="ECO:0000256" key="11">
    <source>
        <dbReference type="ARBA" id="ARBA00023015"/>
    </source>
</evidence>
<dbReference type="Pfam" id="PF00856">
    <property type="entry name" value="SET"/>
    <property type="match status" value="1"/>
</dbReference>
<dbReference type="InterPro" id="IPR003888">
    <property type="entry name" value="FYrich_N"/>
</dbReference>
<evidence type="ECO:0000256" key="8">
    <source>
        <dbReference type="ARBA" id="ARBA00022771"/>
    </source>
</evidence>
<dbReference type="Gene3D" id="2.170.270.10">
    <property type="entry name" value="SET domain"/>
    <property type="match status" value="1"/>
</dbReference>
<dbReference type="PROSITE" id="PS50016">
    <property type="entry name" value="ZF_PHD_2"/>
    <property type="match status" value="2"/>
</dbReference>
<dbReference type="GO" id="GO:0032259">
    <property type="term" value="P:methylation"/>
    <property type="evidence" value="ECO:0007669"/>
    <property type="project" value="UniProtKB-KW"/>
</dbReference>
<feature type="compositionally biased region" description="Polar residues" evidence="16">
    <location>
        <begin position="322"/>
        <end position="331"/>
    </location>
</feature>
<dbReference type="GO" id="GO:0044666">
    <property type="term" value="C:MLL3/4 complex"/>
    <property type="evidence" value="ECO:0007669"/>
    <property type="project" value="TreeGrafter"/>
</dbReference>
<evidence type="ECO:0000256" key="12">
    <source>
        <dbReference type="ARBA" id="ARBA00023163"/>
    </source>
</evidence>
<dbReference type="Gene3D" id="3.30.160.360">
    <property type="match status" value="1"/>
</dbReference>
<dbReference type="InterPro" id="IPR036910">
    <property type="entry name" value="HMG_box_dom_sf"/>
</dbReference>
<keyword evidence="9" id="KW-0862">Zinc</keyword>
<dbReference type="InterPro" id="IPR003616">
    <property type="entry name" value="Post-SET_dom"/>
</dbReference>
<feature type="compositionally biased region" description="Low complexity" evidence="16">
    <location>
        <begin position="228"/>
        <end position="247"/>
    </location>
</feature>
<name>A0A0K0FVX8_STRVS</name>
<feature type="region of interest" description="Disordered" evidence="16">
    <location>
        <begin position="963"/>
        <end position="986"/>
    </location>
</feature>
<feature type="region of interest" description="Disordered" evidence="16">
    <location>
        <begin position="1143"/>
        <end position="1162"/>
    </location>
</feature>
<keyword evidence="12" id="KW-0804">Transcription</keyword>
<dbReference type="InterPro" id="IPR013083">
    <property type="entry name" value="Znf_RING/FYVE/PHD"/>
</dbReference>
<dbReference type="InterPro" id="IPR001965">
    <property type="entry name" value="Znf_PHD"/>
</dbReference>
<keyword evidence="8 14" id="KW-0863">Zinc-finger</keyword>
<dbReference type="SUPFAM" id="SSF47095">
    <property type="entry name" value="HMG-box"/>
    <property type="match status" value="1"/>
</dbReference>
<protein>
    <submittedName>
        <fullName evidence="22">Histone-lysine N-methyltransferase</fullName>
    </submittedName>
</protein>
<feature type="domain" description="Post-SET" evidence="19">
    <location>
        <begin position="2279"/>
        <end position="2295"/>
    </location>
</feature>
<keyword evidence="13" id="KW-0539">Nucleus</keyword>
<dbReference type="InterPro" id="IPR011011">
    <property type="entry name" value="Znf_FYVE_PHD"/>
</dbReference>
<dbReference type="Pfam" id="PF05965">
    <property type="entry name" value="FYRC"/>
    <property type="match status" value="1"/>
</dbReference>
<sequence length="2295" mass="259854">MNFDFEESSNDSPSSSLNLDINSTIPIRRSERAQLRKTTLKAANKTCIQCENIVIKGEAAHVCTICHRSVHFDCDPTVDPFLDSNLSYKCINCQNNLNAQLINDFYEPLDVGTDLNYTSSLTLPSTSYKNSVTLREMSSHSNLFSDNLDPEIFSAMSSPTTGTYTTGSNSARESPSYFNETLMSNASSDNEELKTKPIITAPSKRGRKKGSTNSSRGKRGSGRGGTVIVGTRVPNTTLATSNSTNSLEDLAAQASKPMRGKKNGRGGVKCDKLSTRGAKIPGKSTRGRRSKAQIAAMAAEISARQSVSQTPTSLITVPDPAESNSKHSLISGRSSDEHEYLRTMVVFDSRDQYICTKPLCLICGSIGKDQEGFMITCCTCAQSYHTYCVTIHDKLGDTIIEKGWRCLDCTVCEGCGKGEDEPNLLLCDGCDVSYHIYCLTPPLTSIPKGSWRCSDCAKCSRCLKTVPSSYDLSKMESLCEICYSLRKCPKCDQLYEENEIIIKCCKCSRWIHGKCEDLVTEIQLETAAENLFRCSICIPKQKEDIANIVCVDNVMLNGKSTQKLVALSNSFIQTQSINSISKDHFRCVSSMSNSDQVSVVTGPTMFDPMTMNDDSNHMIDENDHFNNINNVNNGINSIINGIKGLHSPIMSSKPILKQQYSIGSGKRGGRIGVGGFFPKLMRGKSTQLPIDKMEEDVDDLKNNIADVKNLPTDCGDIEKKKQRKPRRPRRPAMEDIYTAPIQEAFFGCKSVDSKNILEMDFPEVELQETEKIDIENISDKDCSKLGEESSEKLRQDQNEALEVGQWINDADFTNVENIDFAELFGDDGEEFDDDFNSDDEVSNTDSIATTQMEDNYTSFQNNGSQFNAPSNEFLGNSSISGISKPTQQNKVNSQMKDWEEDEPLGDKATKAAVLYCNINFPNLIGEHPKWSDRSKQIHRLWRALDQETRSIWVAKARENRTKLAKPRASTVGGGQSIKGKSFKVPMTPGVEVENNNSSINSNGFNNSVSNVTTPQIDVQLAINPILQYLTPSVAKEYEDLTNSLSGAKTRQNKLDQEVAKLKRAKKNLGAKIRSHVKSAKEVNEHAVVEEIALKERKQMEALVIQIAERQSYLDAAKKDTRNIENTIKSFEHKNGIDKMLIQGKLTPNKGPVDNKSTIPSESPIEEEPVMTKRIRKRKIPFVYRRSLSLGGVLFDSLETSFEKDIYCVVDEMIWRIEEKERPPVYEEIEEFVKAKRKRAPNKKTLAANTMLNELNKVAEGDSLISRIKEALNNIEPLSKTALQPEPHYSWHFTYRYGTTEFKDSENCFECQDNFSHLKIKGIDEHLDTIKNSPYDYQNVLEKIVRRAQRLANEKVEEKEIEYKKVEEANKKAMAAQEKARSQYNDNNYNINNHQHPDSKNWKPTYPPIYGNRLDPRISNFRMNPNAKMDVVIEMEQDSIENVRNVMHKLREILKVRNEDPFTFTIKPLQFDNRVNIQPNNLEDMMNRQKQQHQHPPQMVNGCQPQEQVIPVQTREKQKEQCVLDSCSNCRKSFNKMAMDPFLLDIGLRTAFPDPDIHYCSIGCYVKALLSNAISLRTPQLEKLAKYIDKDTYAILRDSCTEVFVTTLTKDEIKNSGNKQQIKVEHSQTPLKEQLNIYECSVKQELNSRSSSSVAQTPITSASSLPIGERALVTIPVKEQVMRVTDIPLFTHPYSNIDQDLDFKWRGTIWKMVTKEHLDTFVRPSSELQDRFKKIQKKYFINEYNDVSDTRFCAFCFYVGDGEQRSLGRLINVFPSIWVHVNCALWSSGVYETPTGCLKNVDKCLNEAQTIECCVCGNVGASLLCYKAECNNFYHLPCAIKVKAFLVKDKTIQCSNHTNPPVDTVDNLQVLRKIYIEKDENYWLTTLFQQKWHSKTLILRIGSMIFRSSGELHHDNFKNCYTKDFIYPIGYKVSRFFWSGTDIGVCQMYDLEIIEKDRLPVFTVTRTSDNKRWESFNCSEAFKEIMTNIQKIRDCTSSKLLRLFGDSIKGESLFGLPEPHIVKIIESLPGVDQILSYYFKYDKKQLLKMPLPENPTGCAKCEDINNYKRPIKTSNTIKSHFMGSPCKVKALDNAKRNSSRNRISLLYPGMSDSTIRALRASGLTDDMIGDGKYKCDPGSISHIFTQFKKMEKDWKDTVYLSKSTIAGLGLFAKRNIDMNTMIIEYKGEIIRSELGNVRERCYLARGKGIYMFRADDDTIVDGTEKGGLARYINHSCDSNCKTSIIEYNGEKKIVIISCRPIQMHEELTYNYQFELEDCEDKIPCMCGAPNCVKWMN</sequence>
<keyword evidence="5" id="KW-0949">S-adenosyl-L-methionine</keyword>
<dbReference type="GO" id="GO:0008270">
    <property type="term" value="F:zinc ion binding"/>
    <property type="evidence" value="ECO:0007669"/>
    <property type="project" value="UniProtKB-KW"/>
</dbReference>
<feature type="region of interest" description="Disordered" evidence="16">
    <location>
        <begin position="307"/>
        <end position="331"/>
    </location>
</feature>
<keyword evidence="3" id="KW-0489">Methyltransferase</keyword>
<dbReference type="Pfam" id="PF05964">
    <property type="entry name" value="FYRN"/>
    <property type="match status" value="1"/>
</dbReference>
<evidence type="ECO:0000256" key="3">
    <source>
        <dbReference type="ARBA" id="ARBA00022603"/>
    </source>
</evidence>
<dbReference type="PROSITE" id="PS50868">
    <property type="entry name" value="POST_SET"/>
    <property type="match status" value="1"/>
</dbReference>
<dbReference type="InterPro" id="IPR001214">
    <property type="entry name" value="SET_dom"/>
</dbReference>
<dbReference type="Gene3D" id="3.30.40.10">
    <property type="entry name" value="Zinc/RING finger domain, C3HC4 (zinc finger)"/>
    <property type="match status" value="4"/>
</dbReference>
<comment type="subcellular location">
    <subcellularLocation>
        <location evidence="1">Nucleus</location>
    </subcellularLocation>
</comment>
<dbReference type="PANTHER" id="PTHR45888">
    <property type="entry name" value="HL01030P-RELATED"/>
    <property type="match status" value="1"/>
</dbReference>
<keyword evidence="7" id="KW-0677">Repeat</keyword>
<keyword evidence="4" id="KW-0808">Transferase</keyword>
<dbReference type="PANTHER" id="PTHR45888:SF6">
    <property type="entry name" value="HL01030P-RELATED"/>
    <property type="match status" value="1"/>
</dbReference>
<dbReference type="SUPFAM" id="SSF82199">
    <property type="entry name" value="SET domain"/>
    <property type="match status" value="1"/>
</dbReference>
<feature type="compositionally biased region" description="Basic residues" evidence="16">
    <location>
        <begin position="204"/>
        <end position="221"/>
    </location>
</feature>
<dbReference type="WBParaSite" id="SVE_1649600.1">
    <property type="protein sequence ID" value="SVE_1649600.1"/>
    <property type="gene ID" value="SVE_1649600"/>
</dbReference>
<evidence type="ECO:0000313" key="22">
    <source>
        <dbReference type="WBParaSite" id="SVE_1649600.1"/>
    </source>
</evidence>
<organism evidence="21 22">
    <name type="scientific">Strongyloides venezuelensis</name>
    <name type="common">Threadworm</name>
    <dbReference type="NCBI Taxonomy" id="75913"/>
    <lineage>
        <taxon>Eukaryota</taxon>
        <taxon>Metazoa</taxon>
        <taxon>Ecdysozoa</taxon>
        <taxon>Nematoda</taxon>
        <taxon>Chromadorea</taxon>
        <taxon>Rhabditida</taxon>
        <taxon>Tylenchina</taxon>
        <taxon>Panagrolaimomorpha</taxon>
        <taxon>Strongyloidoidea</taxon>
        <taxon>Strongyloididae</taxon>
        <taxon>Strongyloides</taxon>
    </lineage>
</organism>
<dbReference type="PROSITE" id="PS51543">
    <property type="entry name" value="FYRC"/>
    <property type="match status" value="1"/>
</dbReference>
<dbReference type="GO" id="GO:0042800">
    <property type="term" value="F:histone H3K4 methyltransferase activity"/>
    <property type="evidence" value="ECO:0007669"/>
    <property type="project" value="TreeGrafter"/>
</dbReference>
<evidence type="ECO:0000256" key="6">
    <source>
        <dbReference type="ARBA" id="ARBA00022723"/>
    </source>
</evidence>
<evidence type="ECO:0000256" key="13">
    <source>
        <dbReference type="ARBA" id="ARBA00023242"/>
    </source>
</evidence>
<feature type="compositionally biased region" description="Basic residues" evidence="16">
    <location>
        <begin position="720"/>
        <end position="730"/>
    </location>
</feature>
<accession>A0A0K0FVX8</accession>
<evidence type="ECO:0000256" key="15">
    <source>
        <dbReference type="SAM" id="Coils"/>
    </source>
</evidence>
<feature type="coiled-coil region" evidence="15">
    <location>
        <begin position="1037"/>
        <end position="1071"/>
    </location>
</feature>
<evidence type="ECO:0000256" key="10">
    <source>
        <dbReference type="ARBA" id="ARBA00022853"/>
    </source>
</evidence>
<feature type="region of interest" description="Disordered" evidence="16">
    <location>
        <begin position="712"/>
        <end position="732"/>
    </location>
</feature>
<evidence type="ECO:0000256" key="1">
    <source>
        <dbReference type="ARBA" id="ARBA00004123"/>
    </source>
</evidence>